<protein>
    <recommendedName>
        <fullName evidence="2">C2 DOCK-type domain-containing protein</fullName>
    </recommendedName>
</protein>
<proteinExistence type="inferred from homology"/>
<comment type="similarity">
    <text evidence="1">Belongs to the DOCK family.</text>
</comment>
<dbReference type="PROSITE" id="PS51650">
    <property type="entry name" value="C2_DOCK"/>
    <property type="match status" value="1"/>
</dbReference>
<reference evidence="3 4" key="1">
    <citation type="submission" date="2016-06" db="EMBL/GenBank/DDBJ databases">
        <title>The Draft Genome Sequence and Annotation of the Desert Woodrat Neotoma lepida.</title>
        <authorList>
            <person name="Campbell M."/>
            <person name="Oakeson K.F."/>
            <person name="Yandell M."/>
            <person name="Halpert J.R."/>
            <person name="Dearing D."/>
        </authorList>
    </citation>
    <scope>NUCLEOTIDE SEQUENCE [LARGE SCALE GENOMIC DNA]</scope>
    <source>
        <strain evidence="3">417</strain>
        <tissue evidence="3">Liver</tissue>
    </source>
</reference>
<dbReference type="PANTHER" id="PTHR45653:SF1">
    <property type="entry name" value="DEDICATOR OF CYTOKINESIS PROTEIN 1"/>
    <property type="match status" value="1"/>
</dbReference>
<gene>
    <name evidence="3" type="ORF">A6R68_03695</name>
</gene>
<sequence length="253" mass="28791">VAIPIEDVNRSHLRFTFRHRSSQDSKDKSEKIFALAFVKLMRYDGTTLRDGEHDLIVYKAEAKKLEDAATYLSLPSTKAELEEKGHSATGKGMQSLGSCTISKDSFQISTLVCSTKLTQNVVSDARGDVKYMEILDLLGLLKWRSNTNLLQQNLRQLMKVDGGEVVKFLQDTLDALFNIMMENSESETFDTLVFDALVRGPPFHLLRWKLTKVLRTYVASAEKPGINEQLYKAIKALEYIFKFIVRSRVLFNQ</sequence>
<feature type="non-terminal residue" evidence="3">
    <location>
        <position position="1"/>
    </location>
</feature>
<dbReference type="OrthoDB" id="18896at2759"/>
<dbReference type="Proteomes" id="UP000092124">
    <property type="component" value="Unassembled WGS sequence"/>
</dbReference>
<dbReference type="EMBL" id="LZPO01077246">
    <property type="protein sequence ID" value="OBS67764.1"/>
    <property type="molecule type" value="Genomic_DNA"/>
</dbReference>
<dbReference type="GO" id="GO:0007264">
    <property type="term" value="P:small GTPase-mediated signal transduction"/>
    <property type="evidence" value="ECO:0007669"/>
    <property type="project" value="InterPro"/>
</dbReference>
<dbReference type="STRING" id="56216.A0A1A6GPH4"/>
<dbReference type="GO" id="GO:0016477">
    <property type="term" value="P:cell migration"/>
    <property type="evidence" value="ECO:0007669"/>
    <property type="project" value="TreeGrafter"/>
</dbReference>
<dbReference type="InterPro" id="IPR056372">
    <property type="entry name" value="TPR_DOCK"/>
</dbReference>
<evidence type="ECO:0000259" key="2">
    <source>
        <dbReference type="PROSITE" id="PS51650"/>
    </source>
</evidence>
<dbReference type="GO" id="GO:0005886">
    <property type="term" value="C:plasma membrane"/>
    <property type="evidence" value="ECO:0007669"/>
    <property type="project" value="TreeGrafter"/>
</dbReference>
<dbReference type="Gene3D" id="2.60.40.150">
    <property type="entry name" value="C2 domain"/>
    <property type="match status" value="1"/>
</dbReference>
<name>A0A1A6GPH4_NEOLE</name>
<keyword evidence="4" id="KW-1185">Reference proteome</keyword>
<dbReference type="InterPro" id="IPR035892">
    <property type="entry name" value="C2_domain_sf"/>
</dbReference>
<dbReference type="GO" id="GO:0031267">
    <property type="term" value="F:small GTPase binding"/>
    <property type="evidence" value="ECO:0007669"/>
    <property type="project" value="TreeGrafter"/>
</dbReference>
<dbReference type="GO" id="GO:0005737">
    <property type="term" value="C:cytoplasm"/>
    <property type="evidence" value="ECO:0007669"/>
    <property type="project" value="TreeGrafter"/>
</dbReference>
<dbReference type="GO" id="GO:0005085">
    <property type="term" value="F:guanyl-nucleotide exchange factor activity"/>
    <property type="evidence" value="ECO:0007669"/>
    <property type="project" value="InterPro"/>
</dbReference>
<accession>A0A1A6GPH4</accession>
<dbReference type="AlphaFoldDB" id="A0A1A6GPH4"/>
<evidence type="ECO:0000313" key="4">
    <source>
        <dbReference type="Proteomes" id="UP000092124"/>
    </source>
</evidence>
<dbReference type="Pfam" id="PF23554">
    <property type="entry name" value="TPR_DOCK"/>
    <property type="match status" value="2"/>
</dbReference>
<dbReference type="InterPro" id="IPR026791">
    <property type="entry name" value="DOCK"/>
</dbReference>
<dbReference type="GO" id="GO:0007520">
    <property type="term" value="P:myoblast fusion"/>
    <property type="evidence" value="ECO:0007669"/>
    <property type="project" value="TreeGrafter"/>
</dbReference>
<dbReference type="PANTHER" id="PTHR45653">
    <property type="entry name" value="DEDICATOR OF CYTOKINESIS"/>
    <property type="match status" value="1"/>
</dbReference>
<evidence type="ECO:0000313" key="3">
    <source>
        <dbReference type="EMBL" id="OBS67764.1"/>
    </source>
</evidence>
<evidence type="ECO:0000256" key="1">
    <source>
        <dbReference type="PROSITE-ProRule" id="PRU00983"/>
    </source>
</evidence>
<comment type="caution">
    <text evidence="3">The sequence shown here is derived from an EMBL/GenBank/DDBJ whole genome shotgun (WGS) entry which is preliminary data.</text>
</comment>
<dbReference type="InterPro" id="IPR027007">
    <property type="entry name" value="C2_DOCK-type_domain"/>
</dbReference>
<feature type="domain" description="C2 DOCK-type" evidence="2">
    <location>
        <begin position="1"/>
        <end position="113"/>
    </location>
</feature>
<dbReference type="Pfam" id="PF14429">
    <property type="entry name" value="DOCK-C2"/>
    <property type="match status" value="1"/>
</dbReference>
<organism evidence="3 4">
    <name type="scientific">Neotoma lepida</name>
    <name type="common">Desert woodrat</name>
    <dbReference type="NCBI Taxonomy" id="56216"/>
    <lineage>
        <taxon>Eukaryota</taxon>
        <taxon>Metazoa</taxon>
        <taxon>Chordata</taxon>
        <taxon>Craniata</taxon>
        <taxon>Vertebrata</taxon>
        <taxon>Euteleostomi</taxon>
        <taxon>Mammalia</taxon>
        <taxon>Eutheria</taxon>
        <taxon>Euarchontoglires</taxon>
        <taxon>Glires</taxon>
        <taxon>Rodentia</taxon>
        <taxon>Myomorpha</taxon>
        <taxon>Muroidea</taxon>
        <taxon>Cricetidae</taxon>
        <taxon>Neotominae</taxon>
        <taxon>Neotoma</taxon>
    </lineage>
</organism>